<sequence>MSSKEKEQNLNKKKKNSEIEFYTPKSNLSIGSVNRNVAINNLYKYVNKAKKVSNNKIKKKFNGRNNYISIDQSNIKLSNIFGLKEKNKKTEINKDKFLIEFGKSDTVSDKNNVPINNNVKTKIHAIKKSDKQLNNKKGIFFEHTENILRYFKNVNSTKGADKTQETNYEQNKHDIEISKTCKDQNNVINNNTYSKDDEKAKVDTKIENIKNKETTRDINNNNNNQIAYLDKVGDYSKITNCENYENSNILDFEKDKIKNEHLQNDKHNDVYYAYLETMYIYSRKYFLYNKMEFISKILFYKQPNLTNFIYLIESLFLKKKYVELLNLLRIHKKLWVFPCPEKDTKKSYNKTNKKKVGHNNNIHQAFMHSNSSIHKIYDCINAINISDDNYTNVTDEKQFLCKTFQGVKTKESDYEHNNKKSKQIKLIKNKKYFQKIKCINYIAYIKIKSLLEIKNKNCLNKGVKFINKLNKKKLIKNNCYYLLQVIIDLYELKGLYNHSLKYSILLFLKCPIYPQIILKLFGLSLLSLKDEIYLILLAKYSKKVKWLKYFLLFILYSVKYQFHNSKVFYHFLFLIESVTKAKHKNKKISRNKCKSSCRMSRNSINYDNKLNKINISNVNSCRNEHRVIENHSSINTYNDNVKTILEKDCNNDTENNQIDNSYILSNTIQKSSQCREYIEKNKCEKNMSDFEKKYFEVSNIFNGTDMFHTKNYSNILIFKKVILYNSIYNKITLYDIYIYLTKNIFSKYFPRVFLYSKIYIIINIKRSFYERNYSMCYSLCKLLLMDQIYDSCVITFFVNSAYLLNKISCIKKLAMELKKLNKYIYFLFCNASLLLYFNKIERSIQIYKYIIDTYSNIFSDLYFYSLSNLIYSLQLTQKAHQIIVHCKNLNKLFFNNIHSYILLSYYYFVNNIPNKTFNSLFKAYRIYNYHPDIYYILSLLSLSYKKFKDYVSFSELALFFSLRKQVVRNYIFTKIYDKQNKYIPSYLLHYNFKIINTNEISSNTFALFDEFMCYFYFENLIKAYVILHFVHSKRCKLNYLILGENLCTTGLRFFSKDIKLLHILGYIYNIKKRTKVHLSIDDVA</sequence>
<proteinExistence type="predicted"/>
<dbReference type="VEuPathDB" id="PlasmoDB:PYYM_1431400"/>
<accession>A0A078KFE6</accession>
<evidence type="ECO:0000313" key="3">
    <source>
        <dbReference type="Proteomes" id="UP000072874"/>
    </source>
</evidence>
<name>A0A078KFE6_PLAYE</name>
<dbReference type="OMA" id="CNKIYCI"/>
<dbReference type="OrthoDB" id="377672at2759"/>
<dbReference type="Proteomes" id="UP000072904">
    <property type="component" value="Chromosome 14"/>
</dbReference>
<dbReference type="PANTHER" id="PTHR37320:SF1">
    <property type="entry name" value="RHOPTRY SURFACE PROTEIN CERLI2"/>
    <property type="match status" value="1"/>
</dbReference>
<dbReference type="PANTHER" id="PTHR37320">
    <property type="entry name" value="AG-1 BLOOD STAGE MEMBRANE PROTEIN HOMOLOGUE"/>
    <property type="match status" value="1"/>
</dbReference>
<dbReference type="KEGG" id="pyo:PY17X_1429700"/>
<protein>
    <submittedName>
        <fullName evidence="1">Uncharacterized protein</fullName>
    </submittedName>
</protein>
<dbReference type="VEuPathDB" id="PlasmoDB:Py17XNL_001401140"/>
<reference evidence="3 4" key="1">
    <citation type="journal article" date="2014" name="BMC Biol.">
        <title>A comprehensive evaluation of rodent malaria parasite genomes and gene expression.</title>
        <authorList>
            <person name="Otto T.D."/>
            <person name="Bohme U."/>
            <person name="Jackson A.P."/>
            <person name="Hunt M."/>
            <person name="Franke-Fayard B."/>
            <person name="Hoeijmakers W.A."/>
            <person name="Religa A.A."/>
            <person name="Robertson L."/>
            <person name="Sanders M."/>
            <person name="Ogun S.A."/>
            <person name="Cunningham D."/>
            <person name="Erhart A."/>
            <person name="Billker O."/>
            <person name="Khan S.M."/>
            <person name="Stunnenberg H.G."/>
            <person name="Langhorne J."/>
            <person name="Holder A.A."/>
            <person name="Waters A.P."/>
            <person name="Newbold C.I."/>
            <person name="Pain A."/>
            <person name="Berriman M."/>
            <person name="Janse C.J."/>
        </authorList>
    </citation>
    <scope>NUCLEOTIDE SEQUENCE [LARGE SCALE GENOMIC DNA]</scope>
    <source>
        <strain evidence="2 3">17X</strain>
        <strain evidence="1 4">YM</strain>
    </source>
</reference>
<reference evidence="1" key="3">
    <citation type="submission" date="2014-05" db="EMBL/GenBank/DDBJ databases">
        <authorList>
            <person name="Aslett A.Martin."/>
            <person name="De Silva Nishadi"/>
        </authorList>
    </citation>
    <scope>NUCLEOTIDE SEQUENCE</scope>
    <source>
        <strain evidence="1">YM</strain>
    </source>
</reference>
<dbReference type="GeneID" id="3806748"/>
<dbReference type="VEuPathDB" id="PlasmoDB:PY01657"/>
<evidence type="ECO:0000313" key="1">
    <source>
        <dbReference type="EMBL" id="CDU20646.1"/>
    </source>
</evidence>
<organism evidence="1 4">
    <name type="scientific">Plasmodium yoelii</name>
    <dbReference type="NCBI Taxonomy" id="5861"/>
    <lineage>
        <taxon>Eukaryota</taxon>
        <taxon>Sar</taxon>
        <taxon>Alveolata</taxon>
        <taxon>Apicomplexa</taxon>
        <taxon>Aconoidasida</taxon>
        <taxon>Haemosporida</taxon>
        <taxon>Plasmodiidae</taxon>
        <taxon>Plasmodium</taxon>
        <taxon>Plasmodium (Vinckeia)</taxon>
    </lineage>
</organism>
<dbReference type="InterPro" id="IPR053336">
    <property type="entry name" value="Rhoptry_Surface_Assoc"/>
</dbReference>
<reference evidence="2" key="4">
    <citation type="submission" date="2019-05" db="EMBL/GenBank/DDBJ databases">
        <authorList>
            <consortium name="Pathogen Informatics"/>
        </authorList>
    </citation>
    <scope>NUCLEOTIDE SEQUENCE</scope>
    <source>
        <strain evidence="2">17X</strain>
    </source>
</reference>
<dbReference type="EMBL" id="LK934642">
    <property type="protein sequence ID" value="CDU20646.1"/>
    <property type="molecule type" value="Genomic_DNA"/>
</dbReference>
<evidence type="ECO:0000313" key="2">
    <source>
        <dbReference type="EMBL" id="VTZ81608.1"/>
    </source>
</evidence>
<dbReference type="Proteomes" id="UP000072874">
    <property type="component" value="Chromosome 14"/>
</dbReference>
<dbReference type="EMBL" id="LM993668">
    <property type="protein sequence ID" value="VTZ81608.1"/>
    <property type="molecule type" value="Genomic_DNA"/>
</dbReference>
<dbReference type="AlphaFoldDB" id="A0A078KFE6"/>
<dbReference type="RefSeq" id="XP_022812917.1">
    <property type="nucleotide sequence ID" value="XM_022957544.1"/>
</dbReference>
<reference evidence="2" key="2">
    <citation type="submission" date="2014-05" db="EMBL/GenBank/DDBJ databases">
        <authorList>
            <person name="Aslett M.A."/>
            <person name="De Silva N."/>
        </authorList>
    </citation>
    <scope>NUCLEOTIDE SEQUENCE</scope>
    <source>
        <strain evidence="2">17X</strain>
    </source>
</reference>
<evidence type="ECO:0000313" key="4">
    <source>
        <dbReference type="Proteomes" id="UP000072904"/>
    </source>
</evidence>
<dbReference type="VEuPathDB" id="PlasmoDB:PY17X_1429700"/>
<gene>
    <name evidence="2" type="ORF">PY17X_1429700</name>
    <name evidence="1" type="ORF">PYYM_1431400</name>
</gene>